<sequence length="444" mass="48324">MLLWGPRGRAAPVRAARGVVLAVLTCARMFAINRALRRQSARQEALARQAEGGRIMRELHDTVKQGVHGTSLMIEAASLAEKKGDGAAVRDLLEKALETSRETGHELSKPMDELRLLSGHAGDPAALFGEKLRRFGDRFGMETHLDLAAPLSELSPEELRVAHRVFVEAAWNAAKHSGRATSGSGRVEEPAASCSPCRTTATASIRRRRRTVTAYTPCAPGPRRRGGAADLLGPRRGDDRRAGVRRVRILLVDDHPAMRYGVKYLLDAAEGMEVVGEAQTARDAVRLADELAPDLVLLDLRLEGEDSGVEACREIKGRSRPPLVVLFTAHTGAEDVAAAVLAGADGYLHKGIGGSELPEALRRVEDGEKVWLLSTADDEARERVAGAADEARLTPKEREVLALMLRRYTNAEISSELYISLYTAKNHVSSILRKMGLKSRRDLV</sequence>
<dbReference type="EMBL" id="CP045121">
    <property type="protein sequence ID" value="QIN78221.1"/>
    <property type="molecule type" value="Genomic_DNA"/>
</dbReference>
<evidence type="ECO:0000256" key="2">
    <source>
        <dbReference type="ARBA" id="ARBA00023125"/>
    </source>
</evidence>
<dbReference type="Gene3D" id="6.10.250.2870">
    <property type="match status" value="1"/>
</dbReference>
<dbReference type="SUPFAM" id="SSF46894">
    <property type="entry name" value="C-terminal effector domain of the bipartite response regulators"/>
    <property type="match status" value="1"/>
</dbReference>
<keyword evidence="2" id="KW-0238">DNA-binding</keyword>
<evidence type="ECO:0000259" key="5">
    <source>
        <dbReference type="PROSITE" id="PS50110"/>
    </source>
</evidence>
<feature type="domain" description="HTH luxR-type" evidence="4">
    <location>
        <begin position="386"/>
        <end position="444"/>
    </location>
</feature>
<dbReference type="InterPro" id="IPR058245">
    <property type="entry name" value="NreC/VraR/RcsB-like_REC"/>
</dbReference>
<dbReference type="PANTHER" id="PTHR43214">
    <property type="entry name" value="TWO-COMPONENT RESPONSE REGULATOR"/>
    <property type="match status" value="1"/>
</dbReference>
<dbReference type="InterPro" id="IPR039420">
    <property type="entry name" value="WalR-like"/>
</dbReference>
<dbReference type="PROSITE" id="PS50110">
    <property type="entry name" value="RESPONSE_REGULATORY"/>
    <property type="match status" value="1"/>
</dbReference>
<keyword evidence="7" id="KW-1185">Reference proteome</keyword>
<evidence type="ECO:0000313" key="6">
    <source>
        <dbReference type="EMBL" id="QIN78221.1"/>
    </source>
</evidence>
<dbReference type="GO" id="GO:0006355">
    <property type="term" value="P:regulation of DNA-templated transcription"/>
    <property type="evidence" value="ECO:0007669"/>
    <property type="project" value="InterPro"/>
</dbReference>
<dbReference type="InterPro" id="IPR000792">
    <property type="entry name" value="Tscrpt_reg_LuxR_C"/>
</dbReference>
<dbReference type="AlphaFoldDB" id="A0A6G8PVI2"/>
<dbReference type="GO" id="GO:0016020">
    <property type="term" value="C:membrane"/>
    <property type="evidence" value="ECO:0007669"/>
    <property type="project" value="InterPro"/>
</dbReference>
<dbReference type="SUPFAM" id="SSF52172">
    <property type="entry name" value="CheY-like"/>
    <property type="match status" value="1"/>
</dbReference>
<dbReference type="GO" id="GO:0046983">
    <property type="term" value="F:protein dimerization activity"/>
    <property type="evidence" value="ECO:0007669"/>
    <property type="project" value="InterPro"/>
</dbReference>
<dbReference type="RefSeq" id="WP_166395898.1">
    <property type="nucleotide sequence ID" value="NZ_CP045121.1"/>
</dbReference>
<dbReference type="InterPro" id="IPR011006">
    <property type="entry name" value="CheY-like_superfamily"/>
</dbReference>
<dbReference type="PRINTS" id="PR00038">
    <property type="entry name" value="HTHLUXR"/>
</dbReference>
<dbReference type="InterPro" id="IPR011712">
    <property type="entry name" value="Sig_transdc_His_kin_sub3_dim/P"/>
</dbReference>
<dbReference type="Pfam" id="PF00196">
    <property type="entry name" value="GerE"/>
    <property type="match status" value="1"/>
</dbReference>
<evidence type="ECO:0000259" key="4">
    <source>
        <dbReference type="PROSITE" id="PS50043"/>
    </source>
</evidence>
<dbReference type="Pfam" id="PF07730">
    <property type="entry name" value="HisKA_3"/>
    <property type="match status" value="1"/>
</dbReference>
<dbReference type="InterPro" id="IPR016032">
    <property type="entry name" value="Sig_transdc_resp-reg_C-effctor"/>
</dbReference>
<dbReference type="CDD" id="cd06170">
    <property type="entry name" value="LuxR_C_like"/>
    <property type="match status" value="1"/>
</dbReference>
<dbReference type="Gene3D" id="3.40.50.2300">
    <property type="match status" value="1"/>
</dbReference>
<dbReference type="InterPro" id="IPR001789">
    <property type="entry name" value="Sig_transdc_resp-reg_receiver"/>
</dbReference>
<name>A0A6G8PVI2_9ACTN</name>
<dbReference type="SMART" id="SM00421">
    <property type="entry name" value="HTH_LUXR"/>
    <property type="match status" value="1"/>
</dbReference>
<evidence type="ECO:0000256" key="3">
    <source>
        <dbReference type="PROSITE-ProRule" id="PRU00169"/>
    </source>
</evidence>
<dbReference type="PROSITE" id="PS50043">
    <property type="entry name" value="HTH_LUXR_2"/>
    <property type="match status" value="1"/>
</dbReference>
<dbReference type="GO" id="GO:0000155">
    <property type="term" value="F:phosphorelay sensor kinase activity"/>
    <property type="evidence" value="ECO:0007669"/>
    <property type="project" value="InterPro"/>
</dbReference>
<evidence type="ECO:0000256" key="1">
    <source>
        <dbReference type="ARBA" id="ARBA00022553"/>
    </source>
</evidence>
<accession>A0A6G8PVI2</accession>
<keyword evidence="1 3" id="KW-0597">Phosphoprotein</keyword>
<protein>
    <submittedName>
        <fullName evidence="6">Response regulator</fullName>
    </submittedName>
</protein>
<gene>
    <name evidence="6" type="ORF">GBA65_06525</name>
</gene>
<feature type="modified residue" description="4-aspartylphosphate" evidence="3">
    <location>
        <position position="299"/>
    </location>
</feature>
<dbReference type="GO" id="GO:0003677">
    <property type="term" value="F:DNA binding"/>
    <property type="evidence" value="ECO:0007669"/>
    <property type="project" value="UniProtKB-KW"/>
</dbReference>
<dbReference type="SMART" id="SM00448">
    <property type="entry name" value="REC"/>
    <property type="match status" value="1"/>
</dbReference>
<reference evidence="6 7" key="1">
    <citation type="submission" date="2019-10" db="EMBL/GenBank/DDBJ databases">
        <title>Rubrobacter sp nov SCSIO 52915 isolated from a deep-sea sediment in the South China Sea.</title>
        <authorList>
            <person name="Chen R.W."/>
        </authorList>
    </citation>
    <scope>NUCLEOTIDE SEQUENCE [LARGE SCALE GENOMIC DNA]</scope>
    <source>
        <strain evidence="6 7">SCSIO 52915</strain>
    </source>
</reference>
<dbReference type="Pfam" id="PF00072">
    <property type="entry name" value="Response_reg"/>
    <property type="match status" value="1"/>
</dbReference>
<evidence type="ECO:0000313" key="7">
    <source>
        <dbReference type="Proteomes" id="UP000502706"/>
    </source>
</evidence>
<dbReference type="KEGG" id="rmar:GBA65_06525"/>
<dbReference type="PANTHER" id="PTHR43214:SF38">
    <property type="entry name" value="NITRATE_NITRITE RESPONSE REGULATOR PROTEIN NARL"/>
    <property type="match status" value="1"/>
</dbReference>
<proteinExistence type="predicted"/>
<dbReference type="CDD" id="cd17535">
    <property type="entry name" value="REC_NarL-like"/>
    <property type="match status" value="1"/>
</dbReference>
<feature type="domain" description="Response regulatory" evidence="5">
    <location>
        <begin position="248"/>
        <end position="365"/>
    </location>
</feature>
<dbReference type="Proteomes" id="UP000502706">
    <property type="component" value="Chromosome"/>
</dbReference>
<organism evidence="6 7">
    <name type="scientific">Rubrobacter marinus</name>
    <dbReference type="NCBI Taxonomy" id="2653852"/>
    <lineage>
        <taxon>Bacteria</taxon>
        <taxon>Bacillati</taxon>
        <taxon>Actinomycetota</taxon>
        <taxon>Rubrobacteria</taxon>
        <taxon>Rubrobacterales</taxon>
        <taxon>Rubrobacteraceae</taxon>
        <taxon>Rubrobacter</taxon>
    </lineage>
</organism>